<comment type="caution">
    <text evidence="1">The sequence shown here is derived from an EMBL/GenBank/DDBJ whole genome shotgun (WGS) entry which is preliminary data.</text>
</comment>
<gene>
    <name evidence="1" type="ORF">DXC81_07815</name>
</gene>
<evidence type="ECO:0000313" key="1">
    <source>
        <dbReference type="EMBL" id="RGL09498.1"/>
    </source>
</evidence>
<protein>
    <submittedName>
        <fullName evidence="1">Uncharacterized protein</fullName>
    </submittedName>
</protein>
<sequence length="193" mass="20039">MNISTADRKSALHNQANQELESLVSRGLRAVGNGFSPVLLVKGDLNAAEIAGGELLAGADGNALRSALSAVGFAPEDFCGMAAVYGEGADASAGVLGGPLSVEFFREAVEAFDPEAVILLDDAATALMREAYADALAAIEDFNTAMLMPGLVAPVLGRRVLALDGFEAALADRAAKQRMWAYLKQIRPAAAPY</sequence>
<organism evidence="1 2">
    <name type="scientific">Collinsella tanakaei</name>
    <dbReference type="NCBI Taxonomy" id="626935"/>
    <lineage>
        <taxon>Bacteria</taxon>
        <taxon>Bacillati</taxon>
        <taxon>Actinomycetota</taxon>
        <taxon>Coriobacteriia</taxon>
        <taxon>Coriobacteriales</taxon>
        <taxon>Coriobacteriaceae</taxon>
        <taxon>Collinsella</taxon>
    </lineage>
</organism>
<evidence type="ECO:0000313" key="2">
    <source>
        <dbReference type="Proteomes" id="UP000260943"/>
    </source>
</evidence>
<accession>A0A3E4QR13</accession>
<reference evidence="1 2" key="1">
    <citation type="submission" date="2018-08" db="EMBL/GenBank/DDBJ databases">
        <title>A genome reference for cultivated species of the human gut microbiota.</title>
        <authorList>
            <person name="Zou Y."/>
            <person name="Xue W."/>
            <person name="Luo G."/>
        </authorList>
    </citation>
    <scope>NUCLEOTIDE SEQUENCE [LARGE SCALE GENOMIC DNA]</scope>
    <source>
        <strain evidence="1 2">TF08-14</strain>
    </source>
</reference>
<dbReference type="RefSeq" id="WP_117679908.1">
    <property type="nucleotide sequence ID" value="NZ_CALJOO010000012.1"/>
</dbReference>
<dbReference type="Proteomes" id="UP000260943">
    <property type="component" value="Unassembled WGS sequence"/>
</dbReference>
<name>A0A3E4QR13_9ACTN</name>
<dbReference type="EMBL" id="QSRJ01000009">
    <property type="protein sequence ID" value="RGL09498.1"/>
    <property type="molecule type" value="Genomic_DNA"/>
</dbReference>
<proteinExistence type="predicted"/>
<dbReference type="AlphaFoldDB" id="A0A3E4QR13"/>